<dbReference type="InterPro" id="IPR029044">
    <property type="entry name" value="Nucleotide-diphossugar_trans"/>
</dbReference>
<protein>
    <submittedName>
        <fullName evidence="7">Glycosyltransferase</fullName>
    </submittedName>
</protein>
<feature type="region of interest" description="Disordered" evidence="5">
    <location>
        <begin position="314"/>
        <end position="347"/>
    </location>
</feature>
<dbReference type="GO" id="GO:0016757">
    <property type="term" value="F:glycosyltransferase activity"/>
    <property type="evidence" value="ECO:0007669"/>
    <property type="project" value="UniProtKB-KW"/>
</dbReference>
<dbReference type="SUPFAM" id="SSF53448">
    <property type="entry name" value="Nucleotide-diphospho-sugar transferases"/>
    <property type="match status" value="1"/>
</dbReference>
<evidence type="ECO:0000313" key="7">
    <source>
        <dbReference type="EMBL" id="CAA9341131.1"/>
    </source>
</evidence>
<dbReference type="InterPro" id="IPR001173">
    <property type="entry name" value="Glyco_trans_2-like"/>
</dbReference>
<accession>A0A6J4LSA1</accession>
<feature type="domain" description="Glycosyltransferase 2-like" evidence="6">
    <location>
        <begin position="17"/>
        <end position="137"/>
    </location>
</feature>
<proteinExistence type="inferred from homology"/>
<dbReference type="Pfam" id="PF00535">
    <property type="entry name" value="Glycos_transf_2"/>
    <property type="match status" value="1"/>
</dbReference>
<evidence type="ECO:0000256" key="5">
    <source>
        <dbReference type="SAM" id="MobiDB-lite"/>
    </source>
</evidence>
<evidence type="ECO:0000259" key="6">
    <source>
        <dbReference type="Pfam" id="PF00535"/>
    </source>
</evidence>
<evidence type="ECO:0000256" key="1">
    <source>
        <dbReference type="ARBA" id="ARBA00004776"/>
    </source>
</evidence>
<comment type="pathway">
    <text evidence="1">Cell wall biogenesis; cell wall polysaccharide biosynthesis.</text>
</comment>
<dbReference type="Gene3D" id="3.90.550.10">
    <property type="entry name" value="Spore Coat Polysaccharide Biosynthesis Protein SpsA, Chain A"/>
    <property type="match status" value="1"/>
</dbReference>
<evidence type="ECO:0000256" key="3">
    <source>
        <dbReference type="ARBA" id="ARBA00022676"/>
    </source>
</evidence>
<dbReference type="AlphaFoldDB" id="A0A6J4LSA1"/>
<dbReference type="EMBL" id="CADCUB010000116">
    <property type="protein sequence ID" value="CAA9341131.1"/>
    <property type="molecule type" value="Genomic_DNA"/>
</dbReference>
<reference evidence="7" key="1">
    <citation type="submission" date="2020-02" db="EMBL/GenBank/DDBJ databases">
        <authorList>
            <person name="Meier V. D."/>
        </authorList>
    </citation>
    <scope>NUCLEOTIDE SEQUENCE</scope>
    <source>
        <strain evidence="7">AVDCRST_MAG07</strain>
    </source>
</reference>
<dbReference type="PANTHER" id="PTHR43179">
    <property type="entry name" value="RHAMNOSYLTRANSFERASE WBBL"/>
    <property type="match status" value="1"/>
</dbReference>
<comment type="similarity">
    <text evidence="2">Belongs to the glycosyltransferase 2 family.</text>
</comment>
<keyword evidence="3" id="KW-0328">Glycosyltransferase</keyword>
<dbReference type="PANTHER" id="PTHR43179:SF12">
    <property type="entry name" value="GALACTOFURANOSYLTRANSFERASE GLFT2"/>
    <property type="match status" value="1"/>
</dbReference>
<name>A0A6J4LSA1_9ACTN</name>
<feature type="compositionally biased region" description="Low complexity" evidence="5">
    <location>
        <begin position="319"/>
        <end position="347"/>
    </location>
</feature>
<dbReference type="CDD" id="cd00761">
    <property type="entry name" value="Glyco_tranf_GTA_type"/>
    <property type="match status" value="1"/>
</dbReference>
<evidence type="ECO:0000256" key="4">
    <source>
        <dbReference type="ARBA" id="ARBA00022679"/>
    </source>
</evidence>
<evidence type="ECO:0000256" key="2">
    <source>
        <dbReference type="ARBA" id="ARBA00006739"/>
    </source>
</evidence>
<organism evidence="7">
    <name type="scientific">uncultured Frankineae bacterium</name>
    <dbReference type="NCBI Taxonomy" id="437475"/>
    <lineage>
        <taxon>Bacteria</taxon>
        <taxon>Bacillati</taxon>
        <taxon>Actinomycetota</taxon>
        <taxon>Actinomycetes</taxon>
        <taxon>Frankiales</taxon>
        <taxon>environmental samples</taxon>
    </lineage>
</organism>
<gene>
    <name evidence="7" type="ORF">AVDCRST_MAG07-2377</name>
</gene>
<sequence>MQDAGATRSSPPSGVTVAVLTYRRNAELAALLPLLVQELRGCPCAGQVLVVDNDPAAGAREVVTAQALDDVRYVWEGEPGIAAARNRALSEASYDLLVFIDDDERPVPGWLTLLLQAAAGSGAAAVVGPVVSEFAAPPSPFVVSGGFFDRRRLPSGTRVQVAASNNLLLDLAVVRRLGLAFDARFGLTGGSDYLFTRQLHLAGEQIVWCDEAVVVDVVPPERSRAAWVLRRAFRTGNGSAVIEVDLAAAGPARARERARQAGAGLARVLGGTAKAATGVLTGSLPLRASGARNVARGLGLLAGAAGSLYGEYSRPRETAPAATSPAVAGAPPVASAPGVPTTPAGPP</sequence>
<keyword evidence="4 7" id="KW-0808">Transferase</keyword>